<evidence type="ECO:0000313" key="3">
    <source>
        <dbReference type="Proteomes" id="UP000823388"/>
    </source>
</evidence>
<comment type="caution">
    <text evidence="2">The sequence shown here is derived from an EMBL/GenBank/DDBJ whole genome shotgun (WGS) entry which is preliminary data.</text>
</comment>
<feature type="signal peptide" evidence="1">
    <location>
        <begin position="1"/>
        <end position="29"/>
    </location>
</feature>
<organism evidence="2 3">
    <name type="scientific">Panicum virgatum</name>
    <name type="common">Blackwell switchgrass</name>
    <dbReference type="NCBI Taxonomy" id="38727"/>
    <lineage>
        <taxon>Eukaryota</taxon>
        <taxon>Viridiplantae</taxon>
        <taxon>Streptophyta</taxon>
        <taxon>Embryophyta</taxon>
        <taxon>Tracheophyta</taxon>
        <taxon>Spermatophyta</taxon>
        <taxon>Magnoliopsida</taxon>
        <taxon>Liliopsida</taxon>
        <taxon>Poales</taxon>
        <taxon>Poaceae</taxon>
        <taxon>PACMAD clade</taxon>
        <taxon>Panicoideae</taxon>
        <taxon>Panicodae</taxon>
        <taxon>Paniceae</taxon>
        <taxon>Panicinae</taxon>
        <taxon>Panicum</taxon>
        <taxon>Panicum sect. Hiantes</taxon>
    </lineage>
</organism>
<evidence type="ECO:0000256" key="1">
    <source>
        <dbReference type="SAM" id="SignalP"/>
    </source>
</evidence>
<name>A0A8T0P8M7_PANVG</name>
<reference evidence="2" key="1">
    <citation type="submission" date="2020-05" db="EMBL/GenBank/DDBJ databases">
        <title>WGS assembly of Panicum virgatum.</title>
        <authorList>
            <person name="Lovell J.T."/>
            <person name="Jenkins J."/>
            <person name="Shu S."/>
            <person name="Juenger T.E."/>
            <person name="Schmutz J."/>
        </authorList>
    </citation>
    <scope>NUCLEOTIDE SEQUENCE</scope>
    <source>
        <strain evidence="2">AP13</strain>
    </source>
</reference>
<gene>
    <name evidence="2" type="ORF">PVAP13_8NG202600</name>
</gene>
<keyword evidence="1" id="KW-0732">Signal</keyword>
<dbReference type="Proteomes" id="UP000823388">
    <property type="component" value="Chromosome 8N"/>
</dbReference>
<dbReference type="EMBL" id="CM029052">
    <property type="protein sequence ID" value="KAG2556542.1"/>
    <property type="molecule type" value="Genomic_DNA"/>
</dbReference>
<keyword evidence="3" id="KW-1185">Reference proteome</keyword>
<accession>A0A8T0P8M7</accession>
<evidence type="ECO:0000313" key="2">
    <source>
        <dbReference type="EMBL" id="KAG2556542.1"/>
    </source>
</evidence>
<feature type="chain" id="PRO_5035734605" evidence="1">
    <location>
        <begin position="30"/>
        <end position="93"/>
    </location>
</feature>
<proteinExistence type="predicted"/>
<dbReference type="AlphaFoldDB" id="A0A8T0P8M7"/>
<sequence length="93" mass="9592">MALLAMCSNKKTLLVPLVVLLLMALCAMSAVPIGHDTAGDQDLQGCSKMKGCTEKVCGGLCFAIGSNGIGSCRTEGQSSYCCCQPKPSKTAMT</sequence>
<protein>
    <submittedName>
        <fullName evidence="2">Uncharacterized protein</fullName>
    </submittedName>
</protein>